<organism evidence="1 2">
    <name type="scientific">Acaromyces ingoldii</name>
    <dbReference type="NCBI Taxonomy" id="215250"/>
    <lineage>
        <taxon>Eukaryota</taxon>
        <taxon>Fungi</taxon>
        <taxon>Dikarya</taxon>
        <taxon>Basidiomycota</taxon>
        <taxon>Ustilaginomycotina</taxon>
        <taxon>Exobasidiomycetes</taxon>
        <taxon>Exobasidiales</taxon>
        <taxon>Cryptobasidiaceae</taxon>
        <taxon>Acaromyces</taxon>
    </lineage>
</organism>
<dbReference type="Proteomes" id="UP000245768">
    <property type="component" value="Unassembled WGS sequence"/>
</dbReference>
<dbReference type="InterPro" id="IPR051935">
    <property type="entry name" value="HSDL2"/>
</dbReference>
<reference evidence="1 2" key="1">
    <citation type="journal article" date="2018" name="Mol. Biol. Evol.">
        <title>Broad Genomic Sampling Reveals a Smut Pathogenic Ancestry of the Fungal Clade Ustilaginomycotina.</title>
        <authorList>
            <person name="Kijpornyongpan T."/>
            <person name="Mondo S.J."/>
            <person name="Barry K."/>
            <person name="Sandor L."/>
            <person name="Lee J."/>
            <person name="Lipzen A."/>
            <person name="Pangilinan J."/>
            <person name="LaButti K."/>
            <person name="Hainaut M."/>
            <person name="Henrissat B."/>
            <person name="Grigoriev I.V."/>
            <person name="Spatafora J.W."/>
            <person name="Aime M.C."/>
        </authorList>
    </citation>
    <scope>NUCLEOTIDE SEQUENCE [LARGE SCALE GENOMIC DNA]</scope>
    <source>
        <strain evidence="1 2">MCA 4198</strain>
    </source>
</reference>
<sequence length="318" mass="34185">MSLKGKTAFITGASRGIGLEIGKALARRGANVAVAAKSAEPHPKLPGTIHTAVEEINALGDSSRTGAKGLAIQLDVRDEKAVQDAIDKTRGTFGNLDIVVNNASAINMKPTVEASTKSYDLMNNINARGTWLVSRFALPHLLESASAARNPHILTLSPPLGYSMFSTSPLLGAWPDQFAQTASAYTVAKFGMSLATFALAGETKGRVGCNALWPYTLIGTSAMKVVSRNAETEEKRWRSPEIVSEAAIRMLEEDGSKFTAQWILDEVYLRRQHGFSDRDIAAFSLGGEDTPLDSLAEDLYISQEMRDDIKKARAGDAA</sequence>
<dbReference type="GeneID" id="37046577"/>
<dbReference type="PANTHER" id="PTHR42808:SF3">
    <property type="entry name" value="HYDROXYSTEROID DEHYDROGENASE-LIKE PROTEIN 2"/>
    <property type="match status" value="1"/>
</dbReference>
<evidence type="ECO:0000313" key="2">
    <source>
        <dbReference type="Proteomes" id="UP000245768"/>
    </source>
</evidence>
<dbReference type="InParanoid" id="A0A316YXR5"/>
<dbReference type="AlphaFoldDB" id="A0A316YXR5"/>
<dbReference type="InterPro" id="IPR002347">
    <property type="entry name" value="SDR_fam"/>
</dbReference>
<dbReference type="InterPro" id="IPR036291">
    <property type="entry name" value="NAD(P)-bd_dom_sf"/>
</dbReference>
<gene>
    <name evidence="1" type="ORF">FA10DRAFT_298921</name>
</gene>
<dbReference type="PRINTS" id="PR00081">
    <property type="entry name" value="GDHRDH"/>
</dbReference>
<proteinExistence type="predicted"/>
<protein>
    <submittedName>
        <fullName evidence="1">NAD(P)-binding protein</fullName>
    </submittedName>
</protein>
<dbReference type="SUPFAM" id="SSF51735">
    <property type="entry name" value="NAD(P)-binding Rossmann-fold domains"/>
    <property type="match status" value="1"/>
</dbReference>
<dbReference type="EMBL" id="KZ819634">
    <property type="protein sequence ID" value="PWN93544.1"/>
    <property type="molecule type" value="Genomic_DNA"/>
</dbReference>
<dbReference type="Gene3D" id="3.40.50.720">
    <property type="entry name" value="NAD(P)-binding Rossmann-like Domain"/>
    <property type="match status" value="1"/>
</dbReference>
<name>A0A316YXR5_9BASI</name>
<accession>A0A316YXR5</accession>
<dbReference type="OrthoDB" id="5327538at2759"/>
<dbReference type="STRING" id="215250.A0A316YXR5"/>
<dbReference type="GO" id="GO:0005739">
    <property type="term" value="C:mitochondrion"/>
    <property type="evidence" value="ECO:0007669"/>
    <property type="project" value="TreeGrafter"/>
</dbReference>
<dbReference type="Pfam" id="PF00106">
    <property type="entry name" value="adh_short"/>
    <property type="match status" value="1"/>
</dbReference>
<evidence type="ECO:0000313" key="1">
    <source>
        <dbReference type="EMBL" id="PWN93544.1"/>
    </source>
</evidence>
<dbReference type="NCBIfam" id="NF006133">
    <property type="entry name" value="PRK08278.1"/>
    <property type="match status" value="1"/>
</dbReference>
<dbReference type="RefSeq" id="XP_025380742.1">
    <property type="nucleotide sequence ID" value="XM_025524661.1"/>
</dbReference>
<dbReference type="PANTHER" id="PTHR42808">
    <property type="entry name" value="HYDROXYSTEROID DEHYDROGENASE-LIKE PROTEIN 2"/>
    <property type="match status" value="1"/>
</dbReference>
<keyword evidence="2" id="KW-1185">Reference proteome</keyword>